<gene>
    <name evidence="3" type="primary">rpoH_3</name>
    <name evidence="3" type="ORF">CM83_104059</name>
</gene>
<feature type="non-terminal residue" evidence="3">
    <location>
        <position position="1"/>
    </location>
</feature>
<organism evidence="3">
    <name type="scientific">Lygus hesperus</name>
    <name type="common">Western plant bug</name>
    <dbReference type="NCBI Taxonomy" id="30085"/>
    <lineage>
        <taxon>Eukaryota</taxon>
        <taxon>Metazoa</taxon>
        <taxon>Ecdysozoa</taxon>
        <taxon>Arthropoda</taxon>
        <taxon>Hexapoda</taxon>
        <taxon>Insecta</taxon>
        <taxon>Pterygota</taxon>
        <taxon>Neoptera</taxon>
        <taxon>Paraneoptera</taxon>
        <taxon>Hemiptera</taxon>
        <taxon>Heteroptera</taxon>
        <taxon>Panheteroptera</taxon>
        <taxon>Cimicomorpha</taxon>
        <taxon>Miridae</taxon>
        <taxon>Mirini</taxon>
        <taxon>Lygus</taxon>
    </lineage>
</organism>
<feature type="domain" description="DUF5641" evidence="2">
    <location>
        <begin position="68"/>
        <end position="157"/>
    </location>
</feature>
<dbReference type="InterPro" id="IPR040676">
    <property type="entry name" value="DUF5641"/>
</dbReference>
<accession>A0A0A9WC90</accession>
<proteinExistence type="predicted"/>
<evidence type="ECO:0000259" key="2">
    <source>
        <dbReference type="Pfam" id="PF18701"/>
    </source>
</evidence>
<dbReference type="Pfam" id="PF18701">
    <property type="entry name" value="DUF5641"/>
    <property type="match status" value="1"/>
</dbReference>
<feature type="non-terminal residue" evidence="3">
    <location>
        <position position="188"/>
    </location>
</feature>
<name>A0A0A9WC90_LYGHE</name>
<protein>
    <submittedName>
        <fullName evidence="3">RNA polymerase sigma-32 factor</fullName>
    </submittedName>
</protein>
<feature type="compositionally biased region" description="Low complexity" evidence="1">
    <location>
        <begin position="176"/>
        <end position="188"/>
    </location>
</feature>
<evidence type="ECO:0000313" key="3">
    <source>
        <dbReference type="EMBL" id="JAG02485.1"/>
    </source>
</evidence>
<feature type="region of interest" description="Disordered" evidence="1">
    <location>
        <begin position="160"/>
        <end position="188"/>
    </location>
</feature>
<evidence type="ECO:0000256" key="1">
    <source>
        <dbReference type="SAM" id="MobiDB-lite"/>
    </source>
</evidence>
<dbReference type="AlphaFoldDB" id="A0A0A9WC90"/>
<dbReference type="PANTHER" id="PTHR47331">
    <property type="entry name" value="PHD-TYPE DOMAIN-CONTAINING PROTEIN"/>
    <property type="match status" value="1"/>
</dbReference>
<reference evidence="3" key="1">
    <citation type="journal article" date="2014" name="PLoS ONE">
        <title>Transcriptome-Based Identification of ABC Transporters in the Western Tarnished Plant Bug Lygus hesperus.</title>
        <authorList>
            <person name="Hull J.J."/>
            <person name="Chaney K."/>
            <person name="Geib S.M."/>
            <person name="Fabrick J.A."/>
            <person name="Brent C.S."/>
            <person name="Walsh D."/>
            <person name="Lavine L.C."/>
        </authorList>
    </citation>
    <scope>NUCLEOTIDE SEQUENCE</scope>
</reference>
<dbReference type="EMBL" id="GBHO01041119">
    <property type="protein sequence ID" value="JAG02485.1"/>
    <property type="molecule type" value="Transcribed_RNA"/>
</dbReference>
<dbReference type="PANTHER" id="PTHR47331:SF1">
    <property type="entry name" value="GAG-LIKE PROTEIN"/>
    <property type="match status" value="1"/>
</dbReference>
<reference evidence="3" key="2">
    <citation type="submission" date="2014-07" db="EMBL/GenBank/DDBJ databases">
        <authorList>
            <person name="Hull J."/>
        </authorList>
    </citation>
    <scope>NUCLEOTIDE SEQUENCE</scope>
</reference>
<sequence>GKAVLRYEELLTIVCELEGLINSRPMTYVTDDPDEPQPITPLQFLQDITVNDVPDLDDIDARRLGTKLRQLQRVREGLRTRFRKEYLSTLVQHRNDRPRGVGVGDLVLVEAEGTKRISWPLGRVTEVHRGADGASRVATVKTSTGSLTRPFQRLYPLEISAAEGEEMADSHRQQRQVDVPQQRSTQQP</sequence>